<sequence length="50" mass="5979">MMTFDMPHDEPPDKEEYEAWEKEHMSDDGIEPKEFPAEMEATEDHKQNEP</sequence>
<accession>A0A6M3IE10</accession>
<dbReference type="EMBL" id="MT141173">
    <property type="protein sequence ID" value="QJA55679.1"/>
    <property type="molecule type" value="Genomic_DNA"/>
</dbReference>
<evidence type="ECO:0000256" key="1">
    <source>
        <dbReference type="SAM" id="MobiDB-lite"/>
    </source>
</evidence>
<feature type="region of interest" description="Disordered" evidence="1">
    <location>
        <begin position="1"/>
        <end position="50"/>
    </location>
</feature>
<evidence type="ECO:0000313" key="2">
    <source>
        <dbReference type="EMBL" id="QJA55679.1"/>
    </source>
</evidence>
<proteinExistence type="predicted"/>
<reference evidence="2" key="1">
    <citation type="submission" date="2020-03" db="EMBL/GenBank/DDBJ databases">
        <title>The deep terrestrial virosphere.</title>
        <authorList>
            <person name="Holmfeldt K."/>
            <person name="Nilsson E."/>
            <person name="Simone D."/>
            <person name="Lopez-Fernandez M."/>
            <person name="Wu X."/>
            <person name="de Brujin I."/>
            <person name="Lundin D."/>
            <person name="Andersson A."/>
            <person name="Bertilsson S."/>
            <person name="Dopson M."/>
        </authorList>
    </citation>
    <scope>NUCLEOTIDE SEQUENCE</scope>
    <source>
        <strain evidence="2">MM415B02005</strain>
    </source>
</reference>
<gene>
    <name evidence="2" type="ORF">MM415B02005_0001</name>
</gene>
<organism evidence="2">
    <name type="scientific">viral metagenome</name>
    <dbReference type="NCBI Taxonomy" id="1070528"/>
    <lineage>
        <taxon>unclassified sequences</taxon>
        <taxon>metagenomes</taxon>
        <taxon>organismal metagenomes</taxon>
    </lineage>
</organism>
<feature type="compositionally biased region" description="Basic and acidic residues" evidence="1">
    <location>
        <begin position="17"/>
        <end position="50"/>
    </location>
</feature>
<dbReference type="AlphaFoldDB" id="A0A6M3IE10"/>
<name>A0A6M3IE10_9ZZZZ</name>
<feature type="compositionally biased region" description="Basic and acidic residues" evidence="1">
    <location>
        <begin position="1"/>
        <end position="11"/>
    </location>
</feature>
<protein>
    <submittedName>
        <fullName evidence="2">Uncharacterized protein</fullName>
    </submittedName>
</protein>